<dbReference type="Proteomes" id="UP000281647">
    <property type="component" value="Unassembled WGS sequence"/>
</dbReference>
<dbReference type="RefSeq" id="WP_128624431.1">
    <property type="nucleotide sequence ID" value="NZ_ML133508.1"/>
</dbReference>
<evidence type="ECO:0000313" key="2">
    <source>
        <dbReference type="Proteomes" id="UP000281647"/>
    </source>
</evidence>
<dbReference type="AlphaFoldDB" id="A0A432V9Q2"/>
<proteinExistence type="predicted"/>
<evidence type="ECO:0000313" key="1">
    <source>
        <dbReference type="EMBL" id="RUM98928.1"/>
    </source>
</evidence>
<keyword evidence="2" id="KW-1185">Reference proteome</keyword>
<name>A0A432V9Q2_9HYPH</name>
<comment type="caution">
    <text evidence="1">The sequence shown here is derived from an EMBL/GenBank/DDBJ whole genome shotgun (WGS) entry which is preliminary data.</text>
</comment>
<dbReference type="OrthoDB" id="7375531at2"/>
<accession>A0A432V9Q2</accession>
<gene>
    <name evidence="1" type="ORF">EET67_04595</name>
</gene>
<organism evidence="1 2">
    <name type="scientific">Borborobacter arsenicus</name>
    <dbReference type="NCBI Taxonomy" id="1851146"/>
    <lineage>
        <taxon>Bacteria</taxon>
        <taxon>Pseudomonadati</taxon>
        <taxon>Pseudomonadota</taxon>
        <taxon>Alphaproteobacteria</taxon>
        <taxon>Hyphomicrobiales</taxon>
        <taxon>Phyllobacteriaceae</taxon>
        <taxon>Borborobacter</taxon>
    </lineage>
</organism>
<reference evidence="1 2" key="1">
    <citation type="submission" date="2018-11" db="EMBL/GenBank/DDBJ databases">
        <title>Pseudaminobacter arsenicus sp. nov., an arsenic-resistant bacterium isolated from arsenic-rich aquifers.</title>
        <authorList>
            <person name="Mu Y."/>
        </authorList>
    </citation>
    <scope>NUCLEOTIDE SEQUENCE [LARGE SCALE GENOMIC DNA]</scope>
    <source>
        <strain evidence="1 2">CB3</strain>
    </source>
</reference>
<protein>
    <submittedName>
        <fullName evidence="1">Uncharacterized protein</fullName>
    </submittedName>
</protein>
<dbReference type="EMBL" id="RKST01000003">
    <property type="protein sequence ID" value="RUM98928.1"/>
    <property type="molecule type" value="Genomic_DNA"/>
</dbReference>
<sequence>MQRTTPLYSEITSLVPAYGEQGKRIDARAFAFAVVNVHLARMVRTESFGRTQDFTTSGVWVLIEGAAEAKRESLTLTTANWLGPSGISYALSQRFSILPGLLPNQRLEPGLPKPVLLAFEVPESEVSGATLLVPRNYMTPLDEEIRMPVTNIDTNAIHAAITLKRSTVGLPWILETE</sequence>